<dbReference type="EMBL" id="CP003316">
    <property type="protein sequence ID" value="AFA39383.1"/>
    <property type="molecule type" value="Genomic_DNA"/>
</dbReference>
<dbReference type="STRING" id="698757.Pogu_1356"/>
<evidence type="ECO:0000313" key="3">
    <source>
        <dbReference type="Proteomes" id="UP000009062"/>
    </source>
</evidence>
<gene>
    <name evidence="2" type="ordered locus">Pogu_1356</name>
</gene>
<sequence>MILRLSHVCIKATDLEKAERFYADLIGLVVTEREPDAIYLRGVEEGQHHSLVIKKGGDPRACYIGYRVREPKYLDKMEELLNKLGLRYSKFKEKGVNDALILLDPGGVPVVVYYDMEYVGDLRLKYHLYKGVAPARLAHVNVTVKDLEPVHRFYVDYLGFKETEYFLNERGQKFVTWLTIKGDSHELAITMAPSGPALHHFTYYVHDVRDVIRAADIMASAGLWDSIERGPGRHGATQGFYLYLRDFDGIRMELFTGDYLVLDPDKWQPIGWTHEQARYRADFWGRPTPESWRQSTPFEPPVGL</sequence>
<organism evidence="2 3">
    <name type="scientific">Pyrobaculum oguniense (strain DSM 13380 / JCM 10595 / TE7)</name>
    <dbReference type="NCBI Taxonomy" id="698757"/>
    <lineage>
        <taxon>Archaea</taxon>
        <taxon>Thermoproteota</taxon>
        <taxon>Thermoprotei</taxon>
        <taxon>Thermoproteales</taxon>
        <taxon>Thermoproteaceae</taxon>
        <taxon>Pyrobaculum</taxon>
    </lineage>
</organism>
<dbReference type="InterPro" id="IPR037523">
    <property type="entry name" value="VOC_core"/>
</dbReference>
<dbReference type="Proteomes" id="UP000009062">
    <property type="component" value="Chromosome"/>
</dbReference>
<dbReference type="InterPro" id="IPR050383">
    <property type="entry name" value="GlyoxalaseI/FosfomycinResist"/>
</dbReference>
<dbReference type="HOGENOM" id="CLU_052361_3_0_2"/>
<feature type="domain" description="VOC" evidence="1">
    <location>
        <begin position="4"/>
        <end position="115"/>
    </location>
</feature>
<feature type="domain" description="VOC" evidence="1">
    <location>
        <begin position="136"/>
        <end position="257"/>
    </location>
</feature>
<dbReference type="eggNOG" id="arCOG06037">
    <property type="taxonomic scope" value="Archaea"/>
</dbReference>
<dbReference type="PANTHER" id="PTHR21366">
    <property type="entry name" value="GLYOXALASE FAMILY PROTEIN"/>
    <property type="match status" value="1"/>
</dbReference>
<reference evidence="2 3" key="1">
    <citation type="journal article" date="2012" name="Stand. Genomic Sci.">
        <title>Complete genome sequence of Pyrobaculum oguniense.</title>
        <authorList>
            <person name="Bernick D.L."/>
            <person name="Karplus K."/>
            <person name="Lui L.M."/>
            <person name="Coker J.K."/>
            <person name="Murphy J.N."/>
            <person name="Chan P.P."/>
            <person name="Cozen A.E."/>
            <person name="Lowe T.M."/>
        </authorList>
    </citation>
    <scope>NUCLEOTIDE SEQUENCE [LARGE SCALE GENOMIC DNA]</scope>
    <source>
        <strain evidence="2 3">TE7</strain>
    </source>
</reference>
<keyword evidence="3" id="KW-1185">Reference proteome</keyword>
<dbReference type="AlphaFoldDB" id="H6Q904"/>
<dbReference type="Gene3D" id="3.10.180.10">
    <property type="entry name" value="2,3-Dihydroxybiphenyl 1,2-Dioxygenase, domain 1"/>
    <property type="match status" value="2"/>
</dbReference>
<evidence type="ECO:0000259" key="1">
    <source>
        <dbReference type="PROSITE" id="PS51819"/>
    </source>
</evidence>
<evidence type="ECO:0000313" key="2">
    <source>
        <dbReference type="EMBL" id="AFA39383.1"/>
    </source>
</evidence>
<dbReference type="PANTHER" id="PTHR21366:SF27">
    <property type="entry name" value="GLYOXALASE-LIKE DOMAIN-CONTAINING PROTEIN"/>
    <property type="match status" value="1"/>
</dbReference>
<dbReference type="KEGG" id="pog:Pogu_1356"/>
<dbReference type="PROSITE" id="PS51819">
    <property type="entry name" value="VOC"/>
    <property type="match status" value="2"/>
</dbReference>
<protein>
    <submittedName>
        <fullName evidence="2">3,4-dihydroxyphenylacetate 2,3-dioxygenase</fullName>
    </submittedName>
</protein>
<dbReference type="InterPro" id="IPR029068">
    <property type="entry name" value="Glyas_Bleomycin-R_OHBP_Dase"/>
</dbReference>
<dbReference type="InterPro" id="IPR011981">
    <property type="entry name" value="DHPA_dOase_Mn/Fe"/>
</dbReference>
<name>H6Q904_PYROT</name>
<dbReference type="NCBIfam" id="TIGR02295">
    <property type="entry name" value="HpaD"/>
    <property type="match status" value="1"/>
</dbReference>
<proteinExistence type="predicted"/>
<dbReference type="InterPro" id="IPR004360">
    <property type="entry name" value="Glyas_Fos-R_dOase_dom"/>
</dbReference>
<accession>H6Q904</accession>
<dbReference type="SUPFAM" id="SSF54593">
    <property type="entry name" value="Glyoxalase/Bleomycin resistance protein/Dihydroxybiphenyl dioxygenase"/>
    <property type="match status" value="1"/>
</dbReference>
<dbReference type="Pfam" id="PF00903">
    <property type="entry name" value="Glyoxalase"/>
    <property type="match status" value="2"/>
</dbReference>